<keyword evidence="3" id="KW-1185">Reference proteome</keyword>
<evidence type="ECO:0000313" key="2">
    <source>
        <dbReference type="EMBL" id="WGV16015.1"/>
    </source>
</evidence>
<dbReference type="Proteomes" id="UP001230978">
    <property type="component" value="Chromosome"/>
</dbReference>
<evidence type="ECO:0000256" key="1">
    <source>
        <dbReference type="SAM" id="MobiDB-lite"/>
    </source>
</evidence>
<protein>
    <recommendedName>
        <fullName evidence="4">DUF2357 domain-containing protein</fullName>
    </recommendedName>
</protein>
<reference evidence="2 3" key="1">
    <citation type="submission" date="2023-04" db="EMBL/GenBank/DDBJ databases">
        <title>YMD61, complete Genome.</title>
        <authorList>
            <person name="Zhang J."/>
        </authorList>
    </citation>
    <scope>NUCLEOTIDE SEQUENCE [LARGE SCALE GENOMIC DNA]</scope>
    <source>
        <strain evidence="2 3">YMD61</strain>
    </source>
</reference>
<sequence length="498" mass="57392">MKRLVRPWSGREIGEGIPYGPAACLLSESSKELPRGIEHAELMTGAFRGETRKLLLHPYPKRGHALNPPREDFPIRPPLNREPTTPEEVFASDTLRRMNEVLARIQELEDALDDPVNLWPRLRHAWKDAEDEADPRMAEIVKQAREIGQVLKELEHRIRRVLRRTRELTPLDRVQEMDRASMLWLSKQPGRTIAERAGPAQRILSTVRYENFDTLENRVFHAYVRLAGLVAREWQREHRRAQGSDRFRIVDGFRLRCRMIARDLDELGVGIAEPGITPNYVLMQDKSYREMRLAWERLLRRERILDDLWAWQAQTWTDFAVLSIVLAIDELEEARLIAQSPIVWRQEAVTGRWFDQDRPLAVFWLEKTGRIVEVQSRPEQPGSLLTLARAHVSLRVTDPTRIDLPRRVAVWTPHAMERIDMQDAADGAALTLAEIAQIASNEVMRDGLILAPAQEEPDRATASRGRARVDAIALDASGPSLAKGMEALRDFIRRDIWR</sequence>
<accession>A0ABY8Q6R9</accession>
<dbReference type="EMBL" id="CP124535">
    <property type="protein sequence ID" value="WGV16015.1"/>
    <property type="molecule type" value="Genomic_DNA"/>
</dbReference>
<name>A0ABY8Q6R9_9RHOB</name>
<proteinExistence type="predicted"/>
<dbReference type="RefSeq" id="WP_281465941.1">
    <property type="nucleotide sequence ID" value="NZ_CP124535.1"/>
</dbReference>
<evidence type="ECO:0008006" key="4">
    <source>
        <dbReference type="Google" id="ProtNLM"/>
    </source>
</evidence>
<evidence type="ECO:0000313" key="3">
    <source>
        <dbReference type="Proteomes" id="UP001230978"/>
    </source>
</evidence>
<organism evidence="2 3">
    <name type="scientific">Fuscovulum ytuae</name>
    <dbReference type="NCBI Taxonomy" id="3042299"/>
    <lineage>
        <taxon>Bacteria</taxon>
        <taxon>Pseudomonadati</taxon>
        <taxon>Pseudomonadota</taxon>
        <taxon>Alphaproteobacteria</taxon>
        <taxon>Rhodobacterales</taxon>
        <taxon>Paracoccaceae</taxon>
        <taxon>Fuscovulum</taxon>
    </lineage>
</organism>
<gene>
    <name evidence="2" type="ORF">QF092_17450</name>
</gene>
<feature type="region of interest" description="Disordered" evidence="1">
    <location>
        <begin position="59"/>
        <end position="85"/>
    </location>
</feature>